<feature type="domain" description="Glutamine amidotransferase type-2" evidence="9">
    <location>
        <begin position="2"/>
        <end position="349"/>
    </location>
</feature>
<evidence type="ECO:0000256" key="2">
    <source>
        <dbReference type="ARBA" id="ARBA00004775"/>
    </source>
</evidence>
<dbReference type="CDD" id="cd05009">
    <property type="entry name" value="SIS_GlmS_GlmD_2"/>
    <property type="match status" value="1"/>
</dbReference>
<dbReference type="InterPro" id="IPR046348">
    <property type="entry name" value="SIS_dom_sf"/>
</dbReference>
<feature type="domain" description="SIS" evidence="10">
    <location>
        <begin position="421"/>
        <end position="560"/>
    </location>
</feature>
<dbReference type="SUPFAM" id="SSF56235">
    <property type="entry name" value="N-terminal nucleophile aminohydrolases (Ntn hydrolases)"/>
    <property type="match status" value="1"/>
</dbReference>
<evidence type="ECO:0000256" key="5">
    <source>
        <dbReference type="ARBA" id="ARBA00022679"/>
    </source>
</evidence>
<dbReference type="PROSITE" id="PS51464">
    <property type="entry name" value="SIS"/>
    <property type="match status" value="2"/>
</dbReference>
<proteinExistence type="predicted"/>
<evidence type="ECO:0000256" key="8">
    <source>
        <dbReference type="SAM" id="MobiDB-lite"/>
    </source>
</evidence>
<feature type="domain" description="SIS" evidence="10">
    <location>
        <begin position="592"/>
        <end position="734"/>
    </location>
</feature>
<dbReference type="PROSITE" id="PS51278">
    <property type="entry name" value="GATASE_TYPE_2"/>
    <property type="match status" value="1"/>
</dbReference>
<dbReference type="GO" id="GO:0046349">
    <property type="term" value="P:amino sugar biosynthetic process"/>
    <property type="evidence" value="ECO:0007669"/>
    <property type="project" value="UniProtKB-ARBA"/>
</dbReference>
<dbReference type="Proteomes" id="UP000050794">
    <property type="component" value="Unassembled WGS sequence"/>
</dbReference>
<dbReference type="EC" id="2.6.1.16" evidence="3"/>
<dbReference type="GO" id="GO:0006047">
    <property type="term" value="P:UDP-N-acetylglucosamine metabolic process"/>
    <property type="evidence" value="ECO:0007669"/>
    <property type="project" value="TreeGrafter"/>
</dbReference>
<dbReference type="GO" id="GO:0006002">
    <property type="term" value="P:fructose 6-phosphate metabolic process"/>
    <property type="evidence" value="ECO:0007669"/>
    <property type="project" value="TreeGrafter"/>
</dbReference>
<dbReference type="FunFam" id="3.40.50.10490:FF:000002">
    <property type="entry name" value="Glutamine--fructose-6-phosphate aminotransferase [isomerizing]"/>
    <property type="match status" value="1"/>
</dbReference>
<dbReference type="Gene3D" id="3.60.20.10">
    <property type="entry name" value="Glutamine Phosphoribosylpyrophosphate, subunit 1, domain 1"/>
    <property type="match status" value="1"/>
</dbReference>
<dbReference type="FunFam" id="3.40.50.10490:FF:000094">
    <property type="match status" value="1"/>
</dbReference>
<dbReference type="FunFam" id="3.60.20.10:FF:000052">
    <property type="entry name" value="Glutamine--fructose-6-phosphate aminotransferase [isomerizing] 2"/>
    <property type="match status" value="1"/>
</dbReference>
<reference evidence="11 12" key="2">
    <citation type="submission" date="2018-11" db="EMBL/GenBank/DDBJ databases">
        <authorList>
            <consortium name="Pathogen Informatics"/>
        </authorList>
    </citation>
    <scope>NUCLEOTIDE SEQUENCE [LARGE SCALE GENOMIC DNA]</scope>
</reference>
<dbReference type="GO" id="GO:0006487">
    <property type="term" value="P:protein N-linked glycosylation"/>
    <property type="evidence" value="ECO:0007669"/>
    <property type="project" value="TreeGrafter"/>
</dbReference>
<dbReference type="InterPro" id="IPR017932">
    <property type="entry name" value="GATase_2_dom"/>
</dbReference>
<organism evidence="12 13">
    <name type="scientific">Toxocara canis</name>
    <name type="common">Canine roundworm</name>
    <dbReference type="NCBI Taxonomy" id="6265"/>
    <lineage>
        <taxon>Eukaryota</taxon>
        <taxon>Metazoa</taxon>
        <taxon>Ecdysozoa</taxon>
        <taxon>Nematoda</taxon>
        <taxon>Chromadorea</taxon>
        <taxon>Rhabditida</taxon>
        <taxon>Spirurina</taxon>
        <taxon>Ascaridomorpha</taxon>
        <taxon>Ascaridoidea</taxon>
        <taxon>Toxocaridae</taxon>
        <taxon>Toxocara</taxon>
    </lineage>
</organism>
<name>A0A183UR34_TOXCA</name>
<evidence type="ECO:0000256" key="3">
    <source>
        <dbReference type="ARBA" id="ARBA00012916"/>
    </source>
</evidence>
<comment type="catalytic activity">
    <reaction evidence="1">
        <text>D-fructose 6-phosphate + L-glutamine = D-glucosamine 6-phosphate + L-glutamate</text>
        <dbReference type="Rhea" id="RHEA:13237"/>
        <dbReference type="ChEBI" id="CHEBI:29985"/>
        <dbReference type="ChEBI" id="CHEBI:58359"/>
        <dbReference type="ChEBI" id="CHEBI:58725"/>
        <dbReference type="ChEBI" id="CHEBI:61527"/>
        <dbReference type="EC" id="2.6.1.16"/>
    </reaction>
</comment>
<dbReference type="CDD" id="cd00714">
    <property type="entry name" value="GFAT"/>
    <property type="match status" value="1"/>
</dbReference>
<evidence type="ECO:0000256" key="1">
    <source>
        <dbReference type="ARBA" id="ARBA00001031"/>
    </source>
</evidence>
<evidence type="ECO:0000256" key="6">
    <source>
        <dbReference type="ARBA" id="ARBA00022737"/>
    </source>
</evidence>
<keyword evidence="5" id="KW-0808">Transferase</keyword>
<dbReference type="EMBL" id="UYWY01020677">
    <property type="protein sequence ID" value="VDM42275.1"/>
    <property type="molecule type" value="Genomic_DNA"/>
</dbReference>
<dbReference type="Pfam" id="PF01380">
    <property type="entry name" value="SIS"/>
    <property type="match status" value="2"/>
</dbReference>
<keyword evidence="7" id="KW-0315">Glutamine amidotransferase</keyword>
<feature type="region of interest" description="Disordered" evidence="8">
    <location>
        <begin position="241"/>
        <end position="273"/>
    </location>
</feature>
<accession>A0A183UR34</accession>
<dbReference type="InterPro" id="IPR029055">
    <property type="entry name" value="Ntn_hydrolases_N"/>
</dbReference>
<evidence type="ECO:0000313" key="12">
    <source>
        <dbReference type="Proteomes" id="UP000050794"/>
    </source>
</evidence>
<keyword evidence="6" id="KW-0677">Repeat</keyword>
<protein>
    <recommendedName>
        <fullName evidence="3">glutamine--fructose-6-phosphate transaminase (isomerizing)</fullName>
        <ecNumber evidence="3">2.6.1.16</ecNumber>
    </recommendedName>
</protein>
<dbReference type="InterPro" id="IPR035490">
    <property type="entry name" value="GlmS/FrlB_SIS"/>
</dbReference>
<dbReference type="NCBIfam" id="NF001484">
    <property type="entry name" value="PRK00331.1"/>
    <property type="match status" value="1"/>
</dbReference>
<sequence length="764" mass="85413">MCGIFAYLNFLTPKKRSEVIDILLRGLQRMEYRGYDSAGIAIDGSNDPATPHSEVALLKKVGKVSVLSEHIKENRELDFDVVYNIHCGIAHTRWATHGSPKDVNSHPQRSNKKNEFLVVHNGIITNYREVKEYLLKKGHEFESETDTEVIAKLIQHIADKYPEFSFRQLVETAIQQLEGAFALAFKSSRFPGQLVATRRGSPLLVGIKSSSRLSTDHFPVFFSKVGPQSISARRFVSSQNAEDSHVETPAGYDSSFSTSTPAPRDSCAETNTTSIRPFDSQNWEVEYFVASDASFKFSVCYLTHGYALLFGDNALFDRVQFSGFFSAIVEHTKQVIFLEDDDVAFVEDGSLSIHRIKRGSNISPQTREVQNLTMELQQIMMGNFKTFMQKEIFEQPESVVNTMRGRLLPDGRVVLGGIKDYLADIKRCRRLILIACGTSYHSAIACRQVMEELTELPVILELASDFLDRETPIFRDDVCFFISQSGETADTLNALRYCKPRGALLIGITNTVGSSICRESHCGVHINAGPEIGVASTKAYTSQILALVMFALSMSDDRISMQHRRADIVKSLKALPDQIREVLKLNDQVLEIAKKLHKEKSLLIMGRGFNFATCLEGALKIKELSYMHCEGIMSGELKHGPLAMVDRNLGIVMIICSDNVYKKSLNALQQVMAREGDPIIIADVDVPEKDLAGRSHVLRIPKTVDCVQNILTVIPLQLLSYHIADLNGLNVSFLILPPLICDHYLLKICLVDRPRNLAKSVTVE</sequence>
<dbReference type="InterPro" id="IPR035466">
    <property type="entry name" value="GlmS/AgaS_SIS"/>
</dbReference>
<evidence type="ECO:0000259" key="10">
    <source>
        <dbReference type="PROSITE" id="PS51464"/>
    </source>
</evidence>
<evidence type="ECO:0000256" key="7">
    <source>
        <dbReference type="ARBA" id="ARBA00022962"/>
    </source>
</evidence>
<dbReference type="Pfam" id="PF13522">
    <property type="entry name" value="GATase_6"/>
    <property type="match status" value="1"/>
</dbReference>
<evidence type="ECO:0000259" key="9">
    <source>
        <dbReference type="PROSITE" id="PS51278"/>
    </source>
</evidence>
<dbReference type="GO" id="GO:0097367">
    <property type="term" value="F:carbohydrate derivative binding"/>
    <property type="evidence" value="ECO:0007669"/>
    <property type="project" value="InterPro"/>
</dbReference>
<reference evidence="13" key="1">
    <citation type="submission" date="2016-06" db="UniProtKB">
        <authorList>
            <consortium name="WormBaseParasite"/>
        </authorList>
    </citation>
    <scope>IDENTIFICATION</scope>
</reference>
<evidence type="ECO:0000256" key="4">
    <source>
        <dbReference type="ARBA" id="ARBA00022576"/>
    </source>
</evidence>
<dbReference type="CDD" id="cd05008">
    <property type="entry name" value="SIS_GlmS_GlmD_1"/>
    <property type="match status" value="1"/>
</dbReference>
<evidence type="ECO:0000313" key="11">
    <source>
        <dbReference type="EMBL" id="VDM42275.1"/>
    </source>
</evidence>
<keyword evidence="4" id="KW-0032">Aminotransferase</keyword>
<dbReference type="AlphaFoldDB" id="A0A183UR34"/>
<gene>
    <name evidence="11" type="ORF">TCNE_LOCUS10954</name>
</gene>
<evidence type="ECO:0000313" key="13">
    <source>
        <dbReference type="WBParaSite" id="TCNE_0001095401-mRNA-1"/>
    </source>
</evidence>
<dbReference type="PANTHER" id="PTHR10937">
    <property type="entry name" value="GLUCOSAMINE--FRUCTOSE-6-PHOSPHATE AMINOTRANSFERASE, ISOMERIZING"/>
    <property type="match status" value="1"/>
</dbReference>
<dbReference type="WBParaSite" id="TCNE_0001095401-mRNA-1">
    <property type="protein sequence ID" value="TCNE_0001095401-mRNA-1"/>
    <property type="gene ID" value="TCNE_0001095401"/>
</dbReference>
<keyword evidence="12" id="KW-1185">Reference proteome</keyword>
<dbReference type="SUPFAM" id="SSF53697">
    <property type="entry name" value="SIS domain"/>
    <property type="match status" value="1"/>
</dbReference>
<dbReference type="Gene3D" id="3.40.50.10490">
    <property type="entry name" value="Glucose-6-phosphate isomerase like protein, domain 1"/>
    <property type="match status" value="2"/>
</dbReference>
<comment type="pathway">
    <text evidence="2">Nucleotide-sugar biosynthesis; UDP-N-acetyl-alpha-D-glucosamine biosynthesis; alpha-D-glucosamine 6-phosphate from D-fructose 6-phosphate: step 1/1.</text>
</comment>
<dbReference type="PANTHER" id="PTHR10937:SF0">
    <property type="entry name" value="GLUTAMINE--FRUCTOSE-6-PHOSPHATE TRANSAMINASE (ISOMERIZING)"/>
    <property type="match status" value="1"/>
</dbReference>
<dbReference type="InterPro" id="IPR047084">
    <property type="entry name" value="GFAT_N"/>
</dbReference>
<dbReference type="GO" id="GO:0004360">
    <property type="term" value="F:glutamine-fructose-6-phosphate transaminase (isomerizing) activity"/>
    <property type="evidence" value="ECO:0007669"/>
    <property type="project" value="UniProtKB-EC"/>
</dbReference>
<dbReference type="InterPro" id="IPR001347">
    <property type="entry name" value="SIS_dom"/>
</dbReference>